<evidence type="ECO:0000313" key="3">
    <source>
        <dbReference type="Ensembl" id="ENSEBUP00000027476.1"/>
    </source>
</evidence>
<dbReference type="InterPro" id="IPR036249">
    <property type="entry name" value="Thioredoxin-like_sf"/>
</dbReference>
<dbReference type="AlphaFoldDB" id="A0A8C4RCR1"/>
<dbReference type="PANTHER" id="PTHR15337:SF11">
    <property type="entry name" value="THIOREDOXIN DOMAIN-CONTAINING PROTEIN"/>
    <property type="match status" value="1"/>
</dbReference>
<dbReference type="GeneTree" id="ENSGT00530000063273"/>
<dbReference type="OMA" id="NDCPHSQ"/>
<dbReference type="Proteomes" id="UP000694388">
    <property type="component" value="Unplaced"/>
</dbReference>
<reference evidence="3" key="2">
    <citation type="submission" date="2025-09" db="UniProtKB">
        <authorList>
            <consortium name="Ensembl"/>
        </authorList>
    </citation>
    <scope>IDENTIFICATION</scope>
</reference>
<dbReference type="GO" id="GO:0005783">
    <property type="term" value="C:endoplasmic reticulum"/>
    <property type="evidence" value="ECO:0007669"/>
    <property type="project" value="TreeGrafter"/>
</dbReference>
<organism evidence="3 4">
    <name type="scientific">Eptatretus burgeri</name>
    <name type="common">Inshore hagfish</name>
    <dbReference type="NCBI Taxonomy" id="7764"/>
    <lineage>
        <taxon>Eukaryota</taxon>
        <taxon>Metazoa</taxon>
        <taxon>Chordata</taxon>
        <taxon>Craniata</taxon>
        <taxon>Vertebrata</taxon>
        <taxon>Cyclostomata</taxon>
        <taxon>Myxini</taxon>
        <taxon>Myxiniformes</taxon>
        <taxon>Myxinidae</taxon>
        <taxon>Eptatretinae</taxon>
        <taxon>Eptatretus</taxon>
    </lineage>
</organism>
<sequence length="179" mass="20705">MEASEKDTNMKFFIVFVACFIVVSANDVKKNSDKKTKKIKREPETLSRGWGDGLEWVQSYDEGLAQAWRTNKPLLVIHHRNDCPHSQALKKAFAQDEEIQKMAEDHFVMLNVMNELSDKNMQPDEMAYVPRILFVDPSMAVRADIVGRYGHRLYAYDPADIELLRDNMKKAKKLLKSEL</sequence>
<evidence type="ECO:0000256" key="2">
    <source>
        <dbReference type="ARBA" id="ARBA00038124"/>
    </source>
</evidence>
<evidence type="ECO:0000256" key="1">
    <source>
        <dbReference type="ARBA" id="ARBA00022729"/>
    </source>
</evidence>
<accession>A0A8C4RCR1</accession>
<reference evidence="3" key="1">
    <citation type="submission" date="2025-08" db="UniProtKB">
        <authorList>
            <consortium name="Ensembl"/>
        </authorList>
    </citation>
    <scope>IDENTIFICATION</scope>
</reference>
<dbReference type="InterPro" id="IPR051099">
    <property type="entry name" value="AGR/TXD"/>
</dbReference>
<dbReference type="PANTHER" id="PTHR15337">
    <property type="entry name" value="ANTERIOR GRADIENT PROTEIN-RELATED"/>
    <property type="match status" value="1"/>
</dbReference>
<protein>
    <submittedName>
        <fullName evidence="3">Anterior gradient 2</fullName>
    </submittedName>
</protein>
<dbReference type="Gene3D" id="3.40.30.10">
    <property type="entry name" value="Glutaredoxin"/>
    <property type="match status" value="1"/>
</dbReference>
<dbReference type="FunFam" id="3.40.30.10:FF:000036">
    <property type="entry name" value="anterior gradient protein 2 homolog"/>
    <property type="match status" value="1"/>
</dbReference>
<keyword evidence="4" id="KW-1185">Reference proteome</keyword>
<dbReference type="Ensembl" id="ENSEBUT00000028052.1">
    <property type="protein sequence ID" value="ENSEBUP00000027476.1"/>
    <property type="gene ID" value="ENSEBUG00000016839.1"/>
</dbReference>
<dbReference type="Pfam" id="PF13899">
    <property type="entry name" value="Thioredoxin_7"/>
    <property type="match status" value="1"/>
</dbReference>
<proteinExistence type="inferred from homology"/>
<name>A0A8C4RCR1_EPTBU</name>
<dbReference type="SUPFAM" id="SSF52833">
    <property type="entry name" value="Thioredoxin-like"/>
    <property type="match status" value="1"/>
</dbReference>
<evidence type="ECO:0000313" key="4">
    <source>
        <dbReference type="Proteomes" id="UP000694388"/>
    </source>
</evidence>
<keyword evidence="1" id="KW-0732">Signal</keyword>
<comment type="similarity">
    <text evidence="2">Belongs to the AGR family.</text>
</comment>